<keyword evidence="6" id="KW-1185">Reference proteome</keyword>
<sequence length="410" mass="44177">MTELLDTARALDAADPLRHHLDAFAEMPGVIAYLDGNSLGRPLRDTGERIADFVRDDWGTRLIRSWDEQWMELPTALGDRIGAACLGAAPGQTVVADSTTVLLYKLMRAALRRAQGPTSKARSEIVIEQGNFPTDRFVAEGVAAETGMTIRWITADPVHGVRAEDIADAVTERTALVVLSHVDYRSGALADMKGITAQVHEAGALMLWDLCHSAGVIPMQLDEWGVDLAVGCTYKYLNGGPGAPAFAYVRSAHHGVLRQPIQGWMGAADVFAMGPAYSPDATIRQFISGTPPVLGMLPMQGMLDRIEQATIDGIRAKSKTLTDLAVQAVDEALAPLGVRLLSPRDAERRGGHVTIGHPDFRAVTQRLWGEGVIPDFRFPDGIRLGLSPLSTSHVEAVTGVLAVRDALTRL</sequence>
<keyword evidence="1 4" id="KW-0662">Pyridine nucleotide biosynthesis</keyword>
<dbReference type="GO" id="GO:0030429">
    <property type="term" value="F:kynureninase activity"/>
    <property type="evidence" value="ECO:0007669"/>
    <property type="project" value="UniProtKB-EC"/>
</dbReference>
<evidence type="ECO:0000256" key="4">
    <source>
        <dbReference type="PIRNR" id="PIRNR038800"/>
    </source>
</evidence>
<dbReference type="InterPro" id="IPR015424">
    <property type="entry name" value="PyrdxlP-dep_Trfase"/>
</dbReference>
<comment type="pathway">
    <text evidence="4">Amino-acid degradation; L-kynurenine degradation; L-alanine and anthranilate from L-kynurenine: step 1/1.</text>
</comment>
<evidence type="ECO:0000256" key="2">
    <source>
        <dbReference type="ARBA" id="ARBA00022801"/>
    </source>
</evidence>
<dbReference type="GO" id="GO:0009435">
    <property type="term" value="P:NAD+ biosynthetic process"/>
    <property type="evidence" value="ECO:0007669"/>
    <property type="project" value="UniProtKB-UniPathway"/>
</dbReference>
<dbReference type="GO" id="GO:0043420">
    <property type="term" value="P:anthranilate metabolic process"/>
    <property type="evidence" value="ECO:0007669"/>
    <property type="project" value="TreeGrafter"/>
</dbReference>
<dbReference type="PANTHER" id="PTHR14084:SF0">
    <property type="entry name" value="KYNURENINASE"/>
    <property type="match status" value="1"/>
</dbReference>
<dbReference type="SUPFAM" id="SSF53383">
    <property type="entry name" value="PLP-dependent transferases"/>
    <property type="match status" value="1"/>
</dbReference>
<comment type="pathway">
    <text evidence="4">Cofactor biosynthesis; NAD(+) biosynthesis; quinolinate from L-kynurenine: step 2/3.</text>
</comment>
<organism evidence="5 6">
    <name type="scientific">Microbacterium hydrocarbonoxydans</name>
    <dbReference type="NCBI Taxonomy" id="273678"/>
    <lineage>
        <taxon>Bacteria</taxon>
        <taxon>Bacillati</taxon>
        <taxon>Actinomycetota</taxon>
        <taxon>Actinomycetes</taxon>
        <taxon>Micrococcales</taxon>
        <taxon>Microbacteriaceae</taxon>
        <taxon>Microbacterium</taxon>
    </lineage>
</organism>
<dbReference type="UniPathway" id="UPA00253">
    <property type="reaction ID" value="UER00329"/>
</dbReference>
<dbReference type="OrthoDB" id="9812626at2"/>
<dbReference type="AlphaFoldDB" id="A0A0M2HQU3"/>
<evidence type="ECO:0000313" key="6">
    <source>
        <dbReference type="Proteomes" id="UP000033900"/>
    </source>
</evidence>
<dbReference type="EMBL" id="JYJB01000005">
    <property type="protein sequence ID" value="KJL49061.1"/>
    <property type="molecule type" value="Genomic_DNA"/>
</dbReference>
<keyword evidence="3 4" id="KW-0663">Pyridoxal phosphate</keyword>
<accession>A0A0M2HQU3</accession>
<dbReference type="Proteomes" id="UP000033900">
    <property type="component" value="Unassembled WGS sequence"/>
</dbReference>
<dbReference type="InterPro" id="IPR015422">
    <property type="entry name" value="PyrdxlP-dep_Trfase_small"/>
</dbReference>
<comment type="similarity">
    <text evidence="4">Belongs to the kynureninase family.</text>
</comment>
<dbReference type="UniPathway" id="UPA00334">
    <property type="reaction ID" value="UER00455"/>
</dbReference>
<comment type="catalytic activity">
    <reaction evidence="4">
        <text>3-hydroxy-L-kynurenine + H2O = 3-hydroxyanthranilate + L-alanine + H(+)</text>
        <dbReference type="Rhea" id="RHEA:25143"/>
        <dbReference type="ChEBI" id="CHEBI:15377"/>
        <dbReference type="ChEBI" id="CHEBI:15378"/>
        <dbReference type="ChEBI" id="CHEBI:36559"/>
        <dbReference type="ChEBI" id="CHEBI:57972"/>
        <dbReference type="ChEBI" id="CHEBI:58125"/>
        <dbReference type="EC" id="3.7.1.3"/>
    </reaction>
</comment>
<dbReference type="PANTHER" id="PTHR14084">
    <property type="entry name" value="KYNURENINASE"/>
    <property type="match status" value="1"/>
</dbReference>
<dbReference type="GO" id="GO:0005737">
    <property type="term" value="C:cytoplasm"/>
    <property type="evidence" value="ECO:0007669"/>
    <property type="project" value="InterPro"/>
</dbReference>
<keyword evidence="2 4" id="KW-0378">Hydrolase</keyword>
<dbReference type="GO" id="GO:0030170">
    <property type="term" value="F:pyridoxal phosphate binding"/>
    <property type="evidence" value="ECO:0007669"/>
    <property type="project" value="InterPro"/>
</dbReference>
<comment type="subunit">
    <text evidence="4">Homodimer.</text>
</comment>
<dbReference type="RefSeq" id="WP_045256337.1">
    <property type="nucleotide sequence ID" value="NZ_JYJB01000005.1"/>
</dbReference>
<comment type="catalytic activity">
    <reaction evidence="4">
        <text>L-kynurenine + H2O = anthranilate + L-alanine + H(+)</text>
        <dbReference type="Rhea" id="RHEA:16813"/>
        <dbReference type="ChEBI" id="CHEBI:15377"/>
        <dbReference type="ChEBI" id="CHEBI:15378"/>
        <dbReference type="ChEBI" id="CHEBI:16567"/>
        <dbReference type="ChEBI" id="CHEBI:57959"/>
        <dbReference type="ChEBI" id="CHEBI:57972"/>
        <dbReference type="EC" id="3.7.1.3"/>
    </reaction>
</comment>
<evidence type="ECO:0000313" key="5">
    <source>
        <dbReference type="EMBL" id="KJL49061.1"/>
    </source>
</evidence>
<comment type="cofactor">
    <cofactor evidence="4">
        <name>pyridoxal 5'-phosphate</name>
        <dbReference type="ChEBI" id="CHEBI:597326"/>
    </cofactor>
</comment>
<proteinExistence type="inferred from homology"/>
<evidence type="ECO:0000256" key="1">
    <source>
        <dbReference type="ARBA" id="ARBA00022642"/>
    </source>
</evidence>
<dbReference type="InterPro" id="IPR010111">
    <property type="entry name" value="Kynureninase"/>
</dbReference>
<dbReference type="Gene3D" id="3.40.640.10">
    <property type="entry name" value="Type I PLP-dependent aspartate aminotransferase-like (Major domain)"/>
    <property type="match status" value="1"/>
</dbReference>
<evidence type="ECO:0000256" key="3">
    <source>
        <dbReference type="ARBA" id="ARBA00022898"/>
    </source>
</evidence>
<dbReference type="InterPro" id="IPR015421">
    <property type="entry name" value="PyrdxlP-dep_Trfase_major"/>
</dbReference>
<dbReference type="GO" id="GO:0019441">
    <property type="term" value="P:L-tryptophan catabolic process to kynurenine"/>
    <property type="evidence" value="ECO:0007669"/>
    <property type="project" value="TreeGrafter"/>
</dbReference>
<dbReference type="Pfam" id="PF22580">
    <property type="entry name" value="KYNU_C"/>
    <property type="match status" value="1"/>
</dbReference>
<comment type="caution">
    <text evidence="5">The sequence shown here is derived from an EMBL/GenBank/DDBJ whole genome shotgun (WGS) entry which is preliminary data.</text>
</comment>
<dbReference type="STRING" id="273678.RS84_00691"/>
<name>A0A0M2HQU3_9MICO</name>
<dbReference type="PIRSF" id="PIRSF038800">
    <property type="entry name" value="KYNU"/>
    <property type="match status" value="1"/>
</dbReference>
<gene>
    <name evidence="5" type="primary">kynU</name>
    <name evidence="5" type="ORF">RS84_00691</name>
</gene>
<protein>
    <recommendedName>
        <fullName evidence="4">Kynureninase</fullName>
        <ecNumber evidence="4">3.7.1.3</ecNumber>
    </recommendedName>
</protein>
<dbReference type="PATRIC" id="fig|273678.4.peg.684"/>
<reference evidence="5 6" key="1">
    <citation type="submission" date="2015-02" db="EMBL/GenBank/DDBJ databases">
        <title>Draft genome sequences of ten Microbacterium spp. with emphasis on heavy metal contaminated environments.</title>
        <authorList>
            <person name="Corretto E."/>
        </authorList>
    </citation>
    <scope>NUCLEOTIDE SEQUENCE [LARGE SCALE GENOMIC DNA]</scope>
    <source>
        <strain evidence="5 6">SA35</strain>
    </source>
</reference>
<dbReference type="Gene3D" id="3.90.1150.10">
    <property type="entry name" value="Aspartate Aminotransferase, domain 1"/>
    <property type="match status" value="1"/>
</dbReference>
<dbReference type="GO" id="GO:0097053">
    <property type="term" value="P:L-kynurenine catabolic process"/>
    <property type="evidence" value="ECO:0007669"/>
    <property type="project" value="UniProtKB-UniPathway"/>
</dbReference>
<dbReference type="EC" id="3.7.1.3" evidence="4"/>
<comment type="function">
    <text evidence="4">Catalyzes the cleavage of L-kynurenine (L-Kyn) and L-3-hydroxykynurenine (L-3OHKyn) into anthranilic acid (AA) and 3-hydroxyanthranilic acid (3-OHAA), respectively.</text>
</comment>